<dbReference type="InterPro" id="IPR051678">
    <property type="entry name" value="AGP_Transferase"/>
</dbReference>
<dbReference type="PATRIC" id="fig|266265.5.peg.8064"/>
<dbReference type="STRING" id="266265.Bxe_C0284"/>
<dbReference type="SUPFAM" id="SSF56112">
    <property type="entry name" value="Protein kinase-like (PK-like)"/>
    <property type="match status" value="1"/>
</dbReference>
<organism evidence="2 3">
    <name type="scientific">Paraburkholderia xenovorans (strain LB400)</name>
    <dbReference type="NCBI Taxonomy" id="266265"/>
    <lineage>
        <taxon>Bacteria</taxon>
        <taxon>Pseudomonadati</taxon>
        <taxon>Pseudomonadota</taxon>
        <taxon>Betaproteobacteria</taxon>
        <taxon>Burkholderiales</taxon>
        <taxon>Burkholderiaceae</taxon>
        <taxon>Paraburkholderia</taxon>
    </lineage>
</organism>
<dbReference type="Proteomes" id="UP000001817">
    <property type="component" value="Chromosome 3"/>
</dbReference>
<dbReference type="KEGG" id="bxe:Bxe_C0284"/>
<dbReference type="KEGG" id="bxb:DR64_8149"/>
<feature type="domain" description="Aminoglycoside phosphotransferase" evidence="1">
    <location>
        <begin position="82"/>
        <end position="281"/>
    </location>
</feature>
<dbReference type="PANTHER" id="PTHR21310:SF57">
    <property type="entry name" value="BLR2944 PROTEIN"/>
    <property type="match status" value="1"/>
</dbReference>
<dbReference type="CDD" id="cd05154">
    <property type="entry name" value="ACAD10_11_N-like"/>
    <property type="match status" value="1"/>
</dbReference>
<dbReference type="OrthoDB" id="179763at2"/>
<sequence>MSDTSIGNTSVSPDSGLAARLAELIAQHLPNARDVSVQGIAPMFGGNARKAWSLELVFQLDGLPQRRPCVMLIQGADRQIETDVAQEFRVLHGLNGKGTRAPAAVAMDARGEIVGAPTIVLERLPGKASAVDFLNSPDPAAARRLTEDLASVVADLHAVDWTPAAFDSALEGLSPREVALRQITHWHDTFLAQRLEPLPVMSGLFGWLYRHLPEPQRICLVHGDLRPGNFLYEGDRVSGLLDWEMAHLGDPVEDLAWIYRPLWSPERFVPLREFVQRYAALARREIAWSDVLYYRVFNELKFAVISLTAARAFITSSTPNMRHADRAATVPPCLNRCLAWAEQHRKETSRV</sequence>
<dbReference type="AlphaFoldDB" id="Q13I82"/>
<reference evidence="2 3" key="1">
    <citation type="journal article" date="2006" name="Proc. Natl. Acad. Sci. U.S.A.">
        <title>Burkholderia xenovorans LB400 harbors a multi-replicon, 9.73-Mbp genome shaped for versatility.</title>
        <authorList>
            <person name="Chain P.S."/>
            <person name="Denef V.J."/>
            <person name="Konstantinidis K.T."/>
            <person name="Vergez L.M."/>
            <person name="Agullo L."/>
            <person name="Reyes V.L."/>
            <person name="Hauser L."/>
            <person name="Cordova M."/>
            <person name="Gomez L."/>
            <person name="Gonzalez M."/>
            <person name="Land M."/>
            <person name="Lao V."/>
            <person name="Larimer F."/>
            <person name="LiPuma J.J."/>
            <person name="Mahenthiralingam E."/>
            <person name="Malfatti S.A."/>
            <person name="Marx C.J."/>
            <person name="Parnell J.J."/>
            <person name="Ramette A."/>
            <person name="Richardson P."/>
            <person name="Seeger M."/>
            <person name="Smith D."/>
            <person name="Spilker T."/>
            <person name="Sul W.J."/>
            <person name="Tsoi T.V."/>
            <person name="Ulrich L.E."/>
            <person name="Zhulin I.B."/>
            <person name="Tiedje J.M."/>
        </authorList>
    </citation>
    <scope>NUCLEOTIDE SEQUENCE [LARGE SCALE GENOMIC DNA]</scope>
    <source>
        <strain evidence="2 3">LB400</strain>
    </source>
</reference>
<dbReference type="Pfam" id="PF01636">
    <property type="entry name" value="APH"/>
    <property type="match status" value="1"/>
</dbReference>
<evidence type="ECO:0000313" key="3">
    <source>
        <dbReference type="Proteomes" id="UP000001817"/>
    </source>
</evidence>
<dbReference type="InterPro" id="IPR002575">
    <property type="entry name" value="Aminoglycoside_PTrfase"/>
</dbReference>
<dbReference type="PANTHER" id="PTHR21310">
    <property type="entry name" value="AMINOGLYCOSIDE PHOSPHOTRANSFERASE-RELATED-RELATED"/>
    <property type="match status" value="1"/>
</dbReference>
<evidence type="ECO:0000313" key="2">
    <source>
        <dbReference type="EMBL" id="ABE36207.1"/>
    </source>
</evidence>
<name>Q13I82_PARXL</name>
<proteinExistence type="predicted"/>
<dbReference type="RefSeq" id="WP_011493467.1">
    <property type="nucleotide sequence ID" value="NC_007953.1"/>
</dbReference>
<protein>
    <submittedName>
        <fullName evidence="2">Aminoglycoside phosphotransferase</fullName>
    </submittedName>
</protein>
<dbReference type="InterPro" id="IPR011009">
    <property type="entry name" value="Kinase-like_dom_sf"/>
</dbReference>
<gene>
    <name evidence="2" type="ORF">Bxe_C0284</name>
</gene>
<accession>Q13I82</accession>
<dbReference type="EMBL" id="CP000272">
    <property type="protein sequence ID" value="ABE36207.1"/>
    <property type="molecule type" value="Genomic_DNA"/>
</dbReference>
<dbReference type="InterPro" id="IPR041726">
    <property type="entry name" value="ACAD10_11_N"/>
</dbReference>
<evidence type="ECO:0000259" key="1">
    <source>
        <dbReference type="Pfam" id="PF01636"/>
    </source>
</evidence>
<dbReference type="eggNOG" id="COG3173">
    <property type="taxonomic scope" value="Bacteria"/>
</dbReference>
<dbReference type="Gene3D" id="3.90.1200.10">
    <property type="match status" value="1"/>
</dbReference>
<keyword evidence="3" id="KW-1185">Reference proteome</keyword>
<dbReference type="Gene3D" id="3.30.200.20">
    <property type="entry name" value="Phosphorylase Kinase, domain 1"/>
    <property type="match status" value="1"/>
</dbReference>